<accession>A0A8H4A322</accession>
<dbReference type="InterPro" id="IPR039355">
    <property type="entry name" value="Transcription_factor_GATA"/>
</dbReference>
<reference evidence="11 12" key="1">
    <citation type="journal article" date="2019" name="Environ. Microbiol.">
        <title>At the nexus of three kingdoms: the genome of the mycorrhizal fungus Gigaspora margarita provides insights into plant, endobacterial and fungal interactions.</title>
        <authorList>
            <person name="Venice F."/>
            <person name="Ghignone S."/>
            <person name="Salvioli di Fossalunga A."/>
            <person name="Amselem J."/>
            <person name="Novero M."/>
            <person name="Xianan X."/>
            <person name="Sedzielewska Toro K."/>
            <person name="Morin E."/>
            <person name="Lipzen A."/>
            <person name="Grigoriev I.V."/>
            <person name="Henrissat B."/>
            <person name="Martin F.M."/>
            <person name="Bonfante P."/>
        </authorList>
    </citation>
    <scope>NUCLEOTIDE SEQUENCE [LARGE SCALE GENOMIC DNA]</scope>
    <source>
        <strain evidence="11 12">BEG34</strain>
    </source>
</reference>
<dbReference type="GO" id="GO:0045944">
    <property type="term" value="P:positive regulation of transcription by RNA polymerase II"/>
    <property type="evidence" value="ECO:0007669"/>
    <property type="project" value="TreeGrafter"/>
</dbReference>
<organism evidence="11 12">
    <name type="scientific">Gigaspora margarita</name>
    <dbReference type="NCBI Taxonomy" id="4874"/>
    <lineage>
        <taxon>Eukaryota</taxon>
        <taxon>Fungi</taxon>
        <taxon>Fungi incertae sedis</taxon>
        <taxon>Mucoromycota</taxon>
        <taxon>Glomeromycotina</taxon>
        <taxon>Glomeromycetes</taxon>
        <taxon>Diversisporales</taxon>
        <taxon>Gigasporaceae</taxon>
        <taxon>Gigaspora</taxon>
    </lineage>
</organism>
<dbReference type="InterPro" id="IPR000679">
    <property type="entry name" value="Znf_GATA"/>
</dbReference>
<evidence type="ECO:0000256" key="1">
    <source>
        <dbReference type="ARBA" id="ARBA00004123"/>
    </source>
</evidence>
<dbReference type="AlphaFoldDB" id="A0A8H4A322"/>
<evidence type="ECO:0000256" key="6">
    <source>
        <dbReference type="ARBA" id="ARBA00023163"/>
    </source>
</evidence>
<dbReference type="GO" id="GO:0000978">
    <property type="term" value="F:RNA polymerase II cis-regulatory region sequence-specific DNA binding"/>
    <property type="evidence" value="ECO:0007669"/>
    <property type="project" value="TreeGrafter"/>
</dbReference>
<feature type="compositionally biased region" description="Low complexity" evidence="9">
    <location>
        <begin position="910"/>
        <end position="940"/>
    </location>
</feature>
<feature type="region of interest" description="Disordered" evidence="9">
    <location>
        <begin position="119"/>
        <end position="139"/>
    </location>
</feature>
<feature type="region of interest" description="Disordered" evidence="9">
    <location>
        <begin position="579"/>
        <end position="616"/>
    </location>
</feature>
<comment type="subcellular location">
    <subcellularLocation>
        <location evidence="1">Nucleus</location>
    </subcellularLocation>
</comment>
<evidence type="ECO:0000313" key="12">
    <source>
        <dbReference type="Proteomes" id="UP000439903"/>
    </source>
</evidence>
<dbReference type="EMBL" id="WTPW01002214">
    <property type="protein sequence ID" value="KAF0391989.1"/>
    <property type="molecule type" value="Genomic_DNA"/>
</dbReference>
<evidence type="ECO:0000256" key="3">
    <source>
        <dbReference type="ARBA" id="ARBA00022771"/>
    </source>
</evidence>
<feature type="region of interest" description="Disordered" evidence="9">
    <location>
        <begin position="861"/>
        <end position="884"/>
    </location>
</feature>
<feature type="region of interest" description="Disordered" evidence="9">
    <location>
        <begin position="908"/>
        <end position="960"/>
    </location>
</feature>
<feature type="region of interest" description="Disordered" evidence="9">
    <location>
        <begin position="778"/>
        <end position="805"/>
    </location>
</feature>
<dbReference type="CDD" id="cd00202">
    <property type="entry name" value="ZnF_GATA"/>
    <property type="match status" value="1"/>
</dbReference>
<evidence type="ECO:0000313" key="11">
    <source>
        <dbReference type="EMBL" id="KAF0391989.1"/>
    </source>
</evidence>
<keyword evidence="6" id="KW-0804">Transcription</keyword>
<dbReference type="FunFam" id="3.30.50.10:FF:000007">
    <property type="entry name" value="Nitrogen regulatory AreA, N-terminal"/>
    <property type="match status" value="1"/>
</dbReference>
<evidence type="ECO:0000256" key="4">
    <source>
        <dbReference type="ARBA" id="ARBA00022833"/>
    </source>
</evidence>
<keyword evidence="4" id="KW-0862">Zinc</keyword>
<feature type="region of interest" description="Disordered" evidence="9">
    <location>
        <begin position="640"/>
        <end position="728"/>
    </location>
</feature>
<feature type="compositionally biased region" description="Polar residues" evidence="9">
    <location>
        <begin position="650"/>
        <end position="660"/>
    </location>
</feature>
<keyword evidence="7" id="KW-0539">Nucleus</keyword>
<feature type="region of interest" description="Disordered" evidence="9">
    <location>
        <begin position="230"/>
        <end position="254"/>
    </location>
</feature>
<comment type="caution">
    <text evidence="11">The sequence shown here is derived from an EMBL/GenBank/DDBJ whole genome shotgun (WGS) entry which is preliminary data.</text>
</comment>
<dbReference type="Pfam" id="PF08550">
    <property type="entry name" value="GATA_AreA"/>
    <property type="match status" value="1"/>
</dbReference>
<feature type="domain" description="GATA-type" evidence="10">
    <location>
        <begin position="724"/>
        <end position="777"/>
    </location>
</feature>
<gene>
    <name evidence="11" type="ORF">F8M41_010704</name>
</gene>
<dbReference type="PANTHER" id="PTHR10071:SF281">
    <property type="entry name" value="BOX A-BINDING FACTOR-RELATED"/>
    <property type="match status" value="1"/>
</dbReference>
<dbReference type="PROSITE" id="PS00344">
    <property type="entry name" value="GATA_ZN_FINGER_1"/>
    <property type="match status" value="1"/>
</dbReference>
<keyword evidence="2" id="KW-0479">Metal-binding</keyword>
<dbReference type="SUPFAM" id="SSF57716">
    <property type="entry name" value="Glucocorticoid receptor-like (DNA-binding domain)"/>
    <property type="match status" value="1"/>
</dbReference>
<name>A0A8H4A322_GIGMA</name>
<dbReference type="PRINTS" id="PR00619">
    <property type="entry name" value="GATAZNFINGER"/>
</dbReference>
<evidence type="ECO:0000259" key="10">
    <source>
        <dbReference type="PROSITE" id="PS50114"/>
    </source>
</evidence>
<dbReference type="GO" id="GO:0000981">
    <property type="term" value="F:DNA-binding transcription factor activity, RNA polymerase II-specific"/>
    <property type="evidence" value="ECO:0007669"/>
    <property type="project" value="TreeGrafter"/>
</dbReference>
<feature type="compositionally biased region" description="Low complexity" evidence="9">
    <location>
        <begin position="583"/>
        <end position="595"/>
    </location>
</feature>
<dbReference type="InterPro" id="IPR013088">
    <property type="entry name" value="Znf_NHR/GATA"/>
</dbReference>
<evidence type="ECO:0000256" key="2">
    <source>
        <dbReference type="ARBA" id="ARBA00022723"/>
    </source>
</evidence>
<dbReference type="SMART" id="SM00401">
    <property type="entry name" value="ZnF_GATA"/>
    <property type="match status" value="1"/>
</dbReference>
<feature type="region of interest" description="Disordered" evidence="9">
    <location>
        <begin position="61"/>
        <end position="80"/>
    </location>
</feature>
<evidence type="ECO:0000256" key="9">
    <source>
        <dbReference type="SAM" id="MobiDB-lite"/>
    </source>
</evidence>
<keyword evidence="5" id="KW-0805">Transcription regulation</keyword>
<evidence type="ECO:0000256" key="5">
    <source>
        <dbReference type="ARBA" id="ARBA00023015"/>
    </source>
</evidence>
<feature type="compositionally biased region" description="Low complexity" evidence="9">
    <location>
        <begin position="120"/>
        <end position="139"/>
    </location>
</feature>
<dbReference type="Proteomes" id="UP000439903">
    <property type="component" value="Unassembled WGS sequence"/>
</dbReference>
<dbReference type="GO" id="GO:0008270">
    <property type="term" value="F:zinc ion binding"/>
    <property type="evidence" value="ECO:0007669"/>
    <property type="project" value="UniProtKB-KW"/>
</dbReference>
<feature type="compositionally biased region" description="Polar residues" evidence="9">
    <location>
        <begin position="600"/>
        <end position="611"/>
    </location>
</feature>
<dbReference type="PROSITE" id="PS50114">
    <property type="entry name" value="GATA_ZN_FINGER_2"/>
    <property type="match status" value="1"/>
</dbReference>
<dbReference type="Pfam" id="PF00320">
    <property type="entry name" value="GATA"/>
    <property type="match status" value="1"/>
</dbReference>
<sequence length="1002" mass="109630">MIVAYNQPTSFAHHQSSETFEDIKNNNSSNLLGTLNVVKNCDSPYNNCTIQGNLSEQLPQHVQHSTGSRQQTFGSSTSRQYINKNIRTSTTLSSSNTTTNRNNFNDTQIFTTEHQFSLANPRSGRNINNRSNSNIAKNINMGHNVNSKEFTKNTTNDSTKLKYCDIIFEQVDFPSRCFNDNEKDDDFDDSKKDPLGTSNWRLYTKAKDALQNGRRLENISWRMMYLKSKNAQSPNDSNASTNKQYKNPKKPNINDTFIQKNINSLKDAENNVETLLNLDMDMEDSLNKIDRHLNVDMDHDDYNSILVDDPTHAPFVMSPADSASNTDDNLSVYNSTPSPVLTSSTIPAIPIPVSSTSNNYNPPLMTSPTIEFITPDGFRFQNSQQNIRRNYGKPMYSGRSFAIPVSRSQIFNSTGTHGLNSKKTLKPQQIFPSPISSITIPSDTADDSDVELPESMSSSATTASTNTQYTLTTFNPTFDQASLDYSSSLISSSAPTYSYANFCEITAPDGLNDNNSISYNQSAVSTPITPADHTGFYFDFNSGSDISADSFFYYMQGSSPHINPSLLSTSPNAIYDFMQQDQNSNSGGKNKNSNSFEFDVSNNSHSSNGTSKIKRHSLDGISSSTIVDMNCINKNNSLNSLNSSPILASGETSESDSSNAIPCKRQRSSSRTLPPIPTNSPSNSTSNNIKSPSSPPSISKDGCNNNNNSSSSNSNGNNGNSSKNAMSTTCTNCHTQTTPLWRRNPEGQPLCNACGLFLKLHGVVRPLSLKTDTIKKRNRNGGAVSAGKNPAKGVKGPVQLGPGGASMGVIGKRMSPVTTRTQNGNSPAPAPVLSTPVSTAQFTNRFNGRHQMVGGAMQKRRRFSGDEQQLNPQTSRPSEVQQSQNYGVIKHPFSSSGEQTKILLDMVRAPDNNSPPSVSSSNGYNNTFTPSNVSSSNTPPKHNPRNIQRSHTMHTPSTSSQSILVHYPIVQSALSSESDNMIPSNGNFTTRPAMLIRHRSYV</sequence>
<feature type="compositionally biased region" description="Polar residues" evidence="9">
    <location>
        <begin position="230"/>
        <end position="245"/>
    </location>
</feature>
<evidence type="ECO:0000256" key="7">
    <source>
        <dbReference type="ARBA" id="ARBA00023242"/>
    </source>
</evidence>
<dbReference type="OrthoDB" id="515401at2759"/>
<dbReference type="Gene3D" id="3.30.50.10">
    <property type="entry name" value="Erythroid Transcription Factor GATA-1, subunit A"/>
    <property type="match status" value="1"/>
</dbReference>
<dbReference type="GO" id="GO:0000122">
    <property type="term" value="P:negative regulation of transcription by RNA polymerase II"/>
    <property type="evidence" value="ECO:0007669"/>
    <property type="project" value="TreeGrafter"/>
</dbReference>
<proteinExistence type="predicted"/>
<feature type="compositionally biased region" description="Polar residues" evidence="9">
    <location>
        <begin position="866"/>
        <end position="884"/>
    </location>
</feature>
<dbReference type="InterPro" id="IPR013860">
    <property type="entry name" value="AreA_GATA"/>
</dbReference>
<dbReference type="GO" id="GO:0005634">
    <property type="term" value="C:nucleus"/>
    <property type="evidence" value="ECO:0007669"/>
    <property type="project" value="UniProtKB-SubCell"/>
</dbReference>
<feature type="region of interest" description="Disordered" evidence="9">
    <location>
        <begin position="436"/>
        <end position="463"/>
    </location>
</feature>
<feature type="compositionally biased region" description="Polar residues" evidence="9">
    <location>
        <begin position="945"/>
        <end position="960"/>
    </location>
</feature>
<evidence type="ECO:0000256" key="8">
    <source>
        <dbReference type="PROSITE-ProRule" id="PRU00094"/>
    </source>
</evidence>
<keyword evidence="12" id="KW-1185">Reference proteome</keyword>
<dbReference type="PANTHER" id="PTHR10071">
    <property type="entry name" value="TRANSCRIPTION FACTOR GATA FAMILY MEMBER"/>
    <property type="match status" value="1"/>
</dbReference>
<feature type="compositionally biased region" description="Low complexity" evidence="9">
    <location>
        <begin position="679"/>
        <end position="728"/>
    </location>
</feature>
<keyword evidence="3 8" id="KW-0863">Zinc-finger</keyword>
<protein>
    <submittedName>
        <fullName evidence="11">Nitrogen regulatory protein areA</fullName>
    </submittedName>
</protein>